<feature type="transmembrane region" description="Helical" evidence="7">
    <location>
        <begin position="289"/>
        <end position="308"/>
    </location>
</feature>
<evidence type="ECO:0000259" key="8">
    <source>
        <dbReference type="PROSITE" id="PS50928"/>
    </source>
</evidence>
<sequence>MTYTVRNRLGKWMVYGLLLVVAIISLLPLYWIFTTSLQLPSYQNEEMKQPVSYVESDPPKLYPYGIVEYVSQWQKKRDAEQAGNKQQAQLHESKMQEVVSSTFSSYVYLFKNTQIARWLINTTFIAVLGAVGTILFDTMAGYVLAKKQFPGRMALFWIILATMMIPEQVTLVPTFMIVQKLQMYDTLWAVIFPGLAGAFGVFLMRQFLVGTPSELLEASKIDGASEWKTFVHVVIPLAMPAMASLGIFTFVAQWNSFLWPIIVLNDVKWFTLTAGLKTLQDANLSDFKLLMTGAAVGAVPVIVMFVMMQKYFIQGLTLGGLKE</sequence>
<dbReference type="PANTHER" id="PTHR43744">
    <property type="entry name" value="ABC TRANSPORTER PERMEASE PROTEIN MG189-RELATED-RELATED"/>
    <property type="match status" value="1"/>
</dbReference>
<keyword evidence="2 7" id="KW-0813">Transport</keyword>
<evidence type="ECO:0000313" key="9">
    <source>
        <dbReference type="EMBL" id="RAV21346.1"/>
    </source>
</evidence>
<organism evidence="9 10">
    <name type="scientific">Paenibacillus contaminans</name>
    <dbReference type="NCBI Taxonomy" id="450362"/>
    <lineage>
        <taxon>Bacteria</taxon>
        <taxon>Bacillati</taxon>
        <taxon>Bacillota</taxon>
        <taxon>Bacilli</taxon>
        <taxon>Bacillales</taxon>
        <taxon>Paenibacillaceae</taxon>
        <taxon>Paenibacillus</taxon>
    </lineage>
</organism>
<protein>
    <submittedName>
        <fullName evidence="9">Carbohydrate ABC transporter permease</fullName>
    </submittedName>
</protein>
<evidence type="ECO:0000256" key="7">
    <source>
        <dbReference type="RuleBase" id="RU363032"/>
    </source>
</evidence>
<feature type="transmembrane region" description="Helical" evidence="7">
    <location>
        <begin position="229"/>
        <end position="251"/>
    </location>
</feature>
<dbReference type="GO" id="GO:0055085">
    <property type="term" value="P:transmembrane transport"/>
    <property type="evidence" value="ECO:0007669"/>
    <property type="project" value="InterPro"/>
</dbReference>
<reference evidence="9 10" key="1">
    <citation type="journal article" date="2009" name="Int. J. Syst. Evol. Microbiol.">
        <title>Paenibacillus contaminans sp. nov., isolated from a contaminated laboratory plate.</title>
        <authorList>
            <person name="Chou J.H."/>
            <person name="Lee J.H."/>
            <person name="Lin M.C."/>
            <person name="Chang P.S."/>
            <person name="Arun A.B."/>
            <person name="Young C.C."/>
            <person name="Chen W.M."/>
        </authorList>
    </citation>
    <scope>NUCLEOTIDE SEQUENCE [LARGE SCALE GENOMIC DNA]</scope>
    <source>
        <strain evidence="9 10">CKOBP-6</strain>
    </source>
</reference>
<dbReference type="CDD" id="cd06261">
    <property type="entry name" value="TM_PBP2"/>
    <property type="match status" value="1"/>
</dbReference>
<dbReference type="OrthoDB" id="9771544at2"/>
<feature type="domain" description="ABC transmembrane type-1" evidence="8">
    <location>
        <begin position="119"/>
        <end position="308"/>
    </location>
</feature>
<keyword evidence="3" id="KW-1003">Cell membrane</keyword>
<evidence type="ECO:0000256" key="4">
    <source>
        <dbReference type="ARBA" id="ARBA00022692"/>
    </source>
</evidence>
<keyword evidence="10" id="KW-1185">Reference proteome</keyword>
<feature type="transmembrane region" description="Helical" evidence="7">
    <location>
        <begin position="154"/>
        <end position="175"/>
    </location>
</feature>
<comment type="caution">
    <text evidence="9">The sequence shown here is derived from an EMBL/GenBank/DDBJ whole genome shotgun (WGS) entry which is preliminary data.</text>
</comment>
<dbReference type="GO" id="GO:0005886">
    <property type="term" value="C:plasma membrane"/>
    <property type="evidence" value="ECO:0007669"/>
    <property type="project" value="UniProtKB-SubCell"/>
</dbReference>
<dbReference type="SUPFAM" id="SSF161098">
    <property type="entry name" value="MetI-like"/>
    <property type="match status" value="1"/>
</dbReference>
<dbReference type="EMBL" id="QMFB01000005">
    <property type="protein sequence ID" value="RAV21346.1"/>
    <property type="molecule type" value="Genomic_DNA"/>
</dbReference>
<proteinExistence type="inferred from homology"/>
<name>A0A329MPY4_9BACL</name>
<comment type="subcellular location">
    <subcellularLocation>
        <location evidence="1 7">Cell membrane</location>
        <topology evidence="1 7">Multi-pass membrane protein</topology>
    </subcellularLocation>
</comment>
<keyword evidence="4 7" id="KW-0812">Transmembrane</keyword>
<dbReference type="Gene3D" id="1.10.3720.10">
    <property type="entry name" value="MetI-like"/>
    <property type="match status" value="1"/>
</dbReference>
<feature type="transmembrane region" description="Helical" evidence="7">
    <location>
        <begin position="12"/>
        <end position="33"/>
    </location>
</feature>
<feature type="transmembrane region" description="Helical" evidence="7">
    <location>
        <begin position="118"/>
        <end position="142"/>
    </location>
</feature>
<dbReference type="InterPro" id="IPR035906">
    <property type="entry name" value="MetI-like_sf"/>
</dbReference>
<dbReference type="Proteomes" id="UP000250369">
    <property type="component" value="Unassembled WGS sequence"/>
</dbReference>
<keyword evidence="6 7" id="KW-0472">Membrane</keyword>
<evidence type="ECO:0000256" key="1">
    <source>
        <dbReference type="ARBA" id="ARBA00004651"/>
    </source>
</evidence>
<evidence type="ECO:0000256" key="6">
    <source>
        <dbReference type="ARBA" id="ARBA00023136"/>
    </source>
</evidence>
<dbReference type="PANTHER" id="PTHR43744:SF12">
    <property type="entry name" value="ABC TRANSPORTER PERMEASE PROTEIN MG189-RELATED"/>
    <property type="match status" value="1"/>
</dbReference>
<gene>
    <name evidence="9" type="ORF">DQG23_11880</name>
</gene>
<feature type="transmembrane region" description="Helical" evidence="7">
    <location>
        <begin position="187"/>
        <end position="208"/>
    </location>
</feature>
<evidence type="ECO:0000313" key="10">
    <source>
        <dbReference type="Proteomes" id="UP000250369"/>
    </source>
</evidence>
<accession>A0A329MPY4</accession>
<evidence type="ECO:0000256" key="2">
    <source>
        <dbReference type="ARBA" id="ARBA00022448"/>
    </source>
</evidence>
<comment type="similarity">
    <text evidence="7">Belongs to the binding-protein-dependent transport system permease family.</text>
</comment>
<evidence type="ECO:0000256" key="5">
    <source>
        <dbReference type="ARBA" id="ARBA00022989"/>
    </source>
</evidence>
<keyword evidence="5 7" id="KW-1133">Transmembrane helix</keyword>
<dbReference type="Pfam" id="PF00528">
    <property type="entry name" value="BPD_transp_1"/>
    <property type="match status" value="1"/>
</dbReference>
<dbReference type="InterPro" id="IPR000515">
    <property type="entry name" value="MetI-like"/>
</dbReference>
<dbReference type="AlphaFoldDB" id="A0A329MPY4"/>
<dbReference type="PROSITE" id="PS50928">
    <property type="entry name" value="ABC_TM1"/>
    <property type="match status" value="1"/>
</dbReference>
<evidence type="ECO:0000256" key="3">
    <source>
        <dbReference type="ARBA" id="ARBA00022475"/>
    </source>
</evidence>
<dbReference type="RefSeq" id="WP_113031050.1">
    <property type="nucleotide sequence ID" value="NZ_QMFB01000005.1"/>
</dbReference>